<dbReference type="Gene3D" id="3.40.640.10">
    <property type="entry name" value="Type I PLP-dependent aspartate aminotransferase-like (Major domain)"/>
    <property type="match status" value="1"/>
</dbReference>
<evidence type="ECO:0000313" key="14">
    <source>
        <dbReference type="EMBL" id="CAE8605082.1"/>
    </source>
</evidence>
<protein>
    <recommendedName>
        <fullName evidence="4">histidinol-phosphate transaminase</fullName>
        <ecNumber evidence="4">2.6.1.9</ecNumber>
    </recommendedName>
    <alternativeName>
        <fullName evidence="10">Imidazole acetol-phosphate transaminase</fullName>
    </alternativeName>
</protein>
<comment type="cofactor">
    <cofactor evidence="1">
        <name>pyridoxal 5'-phosphate</name>
        <dbReference type="ChEBI" id="CHEBI:597326"/>
    </cofactor>
</comment>
<dbReference type="GO" id="GO:0030170">
    <property type="term" value="F:pyridoxal phosphate binding"/>
    <property type="evidence" value="ECO:0007669"/>
    <property type="project" value="InterPro"/>
</dbReference>
<sequence length="317" mass="33974">PPVEDPELERLHLERYPDPRYSKLRAAIGGLRGVAADEVFLGNGSDEVIDMLIRVFCVPGVDSIVVCPPTYSMYGVFATFCDVSVVEVPLTSDFELRPEAVAAALTPQTKLVFLCSPGNPTGKLLACSDIEAVLAASTGAVVVVDEAYIDFAEGASVVPLLRSGRYPNLVVMQTLSKAWGLAGARLGMLLASRQIVEILNKVRAPFNVSSLTEDVAIRALGQAATVACHVQQLLSERQSVAAAIEGLALGRVFSSDANFVLFRVKNAKEVCEAIAKDGKVVARYRGSMPLCEDTIRVTIGTYAENEQFLAALRKATQ</sequence>
<dbReference type="EMBL" id="CAJNNV010001653">
    <property type="protein sequence ID" value="CAE8585491.1"/>
    <property type="molecule type" value="Genomic_DNA"/>
</dbReference>
<accession>A0A813EWG2</accession>
<dbReference type="InterPro" id="IPR015422">
    <property type="entry name" value="PyrdxlP-dep_Trfase_small"/>
</dbReference>
<dbReference type="Pfam" id="PF00155">
    <property type="entry name" value="Aminotran_1_2"/>
    <property type="match status" value="1"/>
</dbReference>
<dbReference type="Proteomes" id="UP000654075">
    <property type="component" value="Unassembled WGS sequence"/>
</dbReference>
<comment type="caution">
    <text evidence="14">The sequence shown here is derived from an EMBL/GenBank/DDBJ whole genome shotgun (WGS) entry which is preliminary data.</text>
</comment>
<evidence type="ECO:0000256" key="6">
    <source>
        <dbReference type="ARBA" id="ARBA00022605"/>
    </source>
</evidence>
<dbReference type="EMBL" id="CAJNNV010017351">
    <property type="protein sequence ID" value="CAE8605082.1"/>
    <property type="molecule type" value="Genomic_DNA"/>
</dbReference>
<evidence type="ECO:0000313" key="13">
    <source>
        <dbReference type="EMBL" id="CAE8585491.1"/>
    </source>
</evidence>
<reference evidence="14" key="1">
    <citation type="submission" date="2021-02" db="EMBL/GenBank/DDBJ databases">
        <authorList>
            <person name="Dougan E. K."/>
            <person name="Rhodes N."/>
            <person name="Thang M."/>
            <person name="Chan C."/>
        </authorList>
    </citation>
    <scope>NUCLEOTIDE SEQUENCE</scope>
</reference>
<dbReference type="InterPro" id="IPR015424">
    <property type="entry name" value="PyrdxlP-dep_Trfase"/>
</dbReference>
<dbReference type="SUPFAM" id="SSF53383">
    <property type="entry name" value="PLP-dependent transferases"/>
    <property type="match status" value="1"/>
</dbReference>
<evidence type="ECO:0000256" key="8">
    <source>
        <dbReference type="ARBA" id="ARBA00022898"/>
    </source>
</evidence>
<dbReference type="EC" id="2.6.1.9" evidence="4"/>
<keyword evidence="9" id="KW-0368">Histidine biosynthesis</keyword>
<dbReference type="PANTHER" id="PTHR42885">
    <property type="entry name" value="HISTIDINOL-PHOSPHATE AMINOTRANSFERASE-RELATED"/>
    <property type="match status" value="1"/>
</dbReference>
<proteinExistence type="inferred from homology"/>
<evidence type="ECO:0000256" key="10">
    <source>
        <dbReference type="ARBA" id="ARBA00030262"/>
    </source>
</evidence>
<organism evidence="14 15">
    <name type="scientific">Polarella glacialis</name>
    <name type="common">Dinoflagellate</name>
    <dbReference type="NCBI Taxonomy" id="89957"/>
    <lineage>
        <taxon>Eukaryota</taxon>
        <taxon>Sar</taxon>
        <taxon>Alveolata</taxon>
        <taxon>Dinophyceae</taxon>
        <taxon>Suessiales</taxon>
        <taxon>Suessiaceae</taxon>
        <taxon>Polarella</taxon>
    </lineage>
</organism>
<dbReference type="OrthoDB" id="2414662at2759"/>
<keyword evidence="6" id="KW-0028">Amino-acid biosynthesis</keyword>
<dbReference type="GO" id="GO:0004400">
    <property type="term" value="F:histidinol-phosphate transaminase activity"/>
    <property type="evidence" value="ECO:0007669"/>
    <property type="project" value="UniProtKB-EC"/>
</dbReference>
<evidence type="ECO:0000256" key="7">
    <source>
        <dbReference type="ARBA" id="ARBA00022679"/>
    </source>
</evidence>
<keyword evidence="8" id="KW-0663">Pyridoxal phosphate</keyword>
<dbReference type="AlphaFoldDB" id="A0A813EWG2"/>
<comment type="pathway">
    <text evidence="2">Amino-acid biosynthesis; L-histidine biosynthesis; L-histidine from 5-phospho-alpha-D-ribose 1-diphosphate: step 7/9.</text>
</comment>
<evidence type="ECO:0000256" key="4">
    <source>
        <dbReference type="ARBA" id="ARBA00012748"/>
    </source>
</evidence>
<dbReference type="HAMAP" id="MF_01023">
    <property type="entry name" value="HisC_aminotrans_2"/>
    <property type="match status" value="1"/>
</dbReference>
<dbReference type="NCBIfam" id="TIGR01141">
    <property type="entry name" value="hisC"/>
    <property type="match status" value="1"/>
</dbReference>
<dbReference type="InterPro" id="IPR005861">
    <property type="entry name" value="HisP_aminotrans"/>
</dbReference>
<keyword evidence="15" id="KW-1185">Reference proteome</keyword>
<evidence type="ECO:0000256" key="2">
    <source>
        <dbReference type="ARBA" id="ARBA00005011"/>
    </source>
</evidence>
<dbReference type="InterPro" id="IPR015421">
    <property type="entry name" value="PyrdxlP-dep_Trfase_major"/>
</dbReference>
<name>A0A813EWG2_POLGL</name>
<evidence type="ECO:0000313" key="15">
    <source>
        <dbReference type="Proteomes" id="UP000654075"/>
    </source>
</evidence>
<evidence type="ECO:0000256" key="9">
    <source>
        <dbReference type="ARBA" id="ARBA00023102"/>
    </source>
</evidence>
<comment type="catalytic activity">
    <reaction evidence="11">
        <text>L-histidinol phosphate + 2-oxoglutarate = 3-(imidazol-4-yl)-2-oxopropyl phosphate + L-glutamate</text>
        <dbReference type="Rhea" id="RHEA:23744"/>
        <dbReference type="ChEBI" id="CHEBI:16810"/>
        <dbReference type="ChEBI" id="CHEBI:29985"/>
        <dbReference type="ChEBI" id="CHEBI:57766"/>
        <dbReference type="ChEBI" id="CHEBI:57980"/>
        <dbReference type="EC" id="2.6.1.9"/>
    </reaction>
</comment>
<dbReference type="InterPro" id="IPR004839">
    <property type="entry name" value="Aminotransferase_I/II_large"/>
</dbReference>
<dbReference type="PROSITE" id="PS00599">
    <property type="entry name" value="AA_TRANSFER_CLASS_2"/>
    <property type="match status" value="1"/>
</dbReference>
<dbReference type="InterPro" id="IPR001917">
    <property type="entry name" value="Aminotrans_II_pyridoxalP_BS"/>
</dbReference>
<keyword evidence="5" id="KW-0032">Aminotransferase</keyword>
<comment type="similarity">
    <text evidence="3">Belongs to the class-II pyridoxal-phosphate-dependent aminotransferase family.</text>
</comment>
<dbReference type="PANTHER" id="PTHR42885:SF2">
    <property type="entry name" value="HISTIDINOL-PHOSPHATE AMINOTRANSFERASE"/>
    <property type="match status" value="1"/>
</dbReference>
<feature type="domain" description="Aminotransferase class I/classII large" evidence="12">
    <location>
        <begin position="13"/>
        <end position="312"/>
    </location>
</feature>
<dbReference type="CDD" id="cd00609">
    <property type="entry name" value="AAT_like"/>
    <property type="match status" value="1"/>
</dbReference>
<dbReference type="GO" id="GO:0000105">
    <property type="term" value="P:L-histidine biosynthetic process"/>
    <property type="evidence" value="ECO:0007669"/>
    <property type="project" value="UniProtKB-KW"/>
</dbReference>
<gene>
    <name evidence="14" type="ORF">PGLA1383_LOCUS23216</name>
    <name evidence="13" type="ORF">PGLA1383_LOCUS4399</name>
</gene>
<dbReference type="Gene3D" id="3.90.1150.10">
    <property type="entry name" value="Aspartate Aminotransferase, domain 1"/>
    <property type="match status" value="1"/>
</dbReference>
<evidence type="ECO:0000256" key="5">
    <source>
        <dbReference type="ARBA" id="ARBA00022576"/>
    </source>
</evidence>
<evidence type="ECO:0000256" key="11">
    <source>
        <dbReference type="ARBA" id="ARBA00047481"/>
    </source>
</evidence>
<dbReference type="OMA" id="NFVQFGR"/>
<evidence type="ECO:0000259" key="12">
    <source>
        <dbReference type="Pfam" id="PF00155"/>
    </source>
</evidence>
<keyword evidence="7" id="KW-0808">Transferase</keyword>
<evidence type="ECO:0000256" key="1">
    <source>
        <dbReference type="ARBA" id="ARBA00001933"/>
    </source>
</evidence>
<evidence type="ECO:0000256" key="3">
    <source>
        <dbReference type="ARBA" id="ARBA00008392"/>
    </source>
</evidence>
<feature type="non-terminal residue" evidence="14">
    <location>
        <position position="1"/>
    </location>
</feature>